<reference evidence="2" key="1">
    <citation type="submission" date="2019-08" db="EMBL/GenBank/DDBJ databases">
        <authorList>
            <person name="Kucharzyk K."/>
            <person name="Murdoch R.W."/>
            <person name="Higgins S."/>
            <person name="Loffler F."/>
        </authorList>
    </citation>
    <scope>NUCLEOTIDE SEQUENCE</scope>
</reference>
<dbReference type="PANTHER" id="PTHR36450:SF1">
    <property type="entry name" value="THIOREDOXIN"/>
    <property type="match status" value="1"/>
</dbReference>
<accession>A0A645AJW1</accession>
<dbReference type="EMBL" id="VSSQ01013929">
    <property type="protein sequence ID" value="MPM52581.1"/>
    <property type="molecule type" value="Genomic_DNA"/>
</dbReference>
<proteinExistence type="predicted"/>
<dbReference type="AlphaFoldDB" id="A0A645AJW1"/>
<dbReference type="Gene3D" id="3.40.30.10">
    <property type="entry name" value="Glutaredoxin"/>
    <property type="match status" value="1"/>
</dbReference>
<evidence type="ECO:0000313" key="2">
    <source>
        <dbReference type="EMBL" id="MPM52581.1"/>
    </source>
</evidence>
<protein>
    <recommendedName>
        <fullName evidence="1">Thioredoxin-like fold domain-containing protein</fullName>
    </recommendedName>
</protein>
<dbReference type="InterPro" id="IPR036249">
    <property type="entry name" value="Thioredoxin-like_sf"/>
</dbReference>
<sequence>MALFSFVKKKEAEELVQCDCGGMCKASDVAAKKAEEAGNAKATSGCCCGGNCNEETMTQAETAKAAGASVKVLGSGCAKCNALEAATKEALDELGMNATIDHVNDFAQIAAYGVMTTPALVVDGKVVSFGKVLKKEEVKAILKKVRG</sequence>
<name>A0A645AJW1_9ZZZZ</name>
<evidence type="ECO:0000259" key="1">
    <source>
        <dbReference type="Pfam" id="PF13192"/>
    </source>
</evidence>
<dbReference type="PANTHER" id="PTHR36450">
    <property type="entry name" value="THIOREDOXIN"/>
    <property type="match status" value="1"/>
</dbReference>
<organism evidence="2">
    <name type="scientific">bioreactor metagenome</name>
    <dbReference type="NCBI Taxonomy" id="1076179"/>
    <lineage>
        <taxon>unclassified sequences</taxon>
        <taxon>metagenomes</taxon>
        <taxon>ecological metagenomes</taxon>
    </lineage>
</organism>
<dbReference type="Pfam" id="PF13192">
    <property type="entry name" value="Thioredoxin_3"/>
    <property type="match status" value="1"/>
</dbReference>
<dbReference type="SUPFAM" id="SSF52833">
    <property type="entry name" value="Thioredoxin-like"/>
    <property type="match status" value="1"/>
</dbReference>
<dbReference type="InterPro" id="IPR012336">
    <property type="entry name" value="Thioredoxin-like_fold"/>
</dbReference>
<comment type="caution">
    <text evidence="2">The sequence shown here is derived from an EMBL/GenBank/DDBJ whole genome shotgun (WGS) entry which is preliminary data.</text>
</comment>
<dbReference type="NCBIfam" id="TIGR00412">
    <property type="entry name" value="redox_disulf_2"/>
    <property type="match status" value="1"/>
</dbReference>
<feature type="domain" description="Thioredoxin-like fold" evidence="1">
    <location>
        <begin position="69"/>
        <end position="143"/>
    </location>
</feature>
<gene>
    <name evidence="2" type="ORF">SDC9_99341</name>
</gene>
<dbReference type="InterPro" id="IPR005243">
    <property type="entry name" value="THIRX-like_proc"/>
</dbReference>